<keyword evidence="5" id="KW-1185">Reference proteome</keyword>
<name>A0ABV9QNK9_9FIRM</name>
<dbReference type="PROSITE" id="PS50977">
    <property type="entry name" value="HTH_TETR_2"/>
    <property type="match status" value="1"/>
</dbReference>
<sequence length="192" mass="23106">MDEKKLLLNKAAYEIFLQNGYKATNIVEISKKAGISVGAFYKYYDSKEDLFTEIYIRENEKMRGALLKEIDWNLHPLQVMEELFQYIQEHMLNNKILAEWNNSKINDRLQQYYLSEEGINNNSFHQFLLNYIDRYLKKSGYREDEIAKIIRVYEMMYFIDCNVKEEEFADKTETLRVMLHYFIQGVLKSKLE</sequence>
<feature type="domain" description="HTH tetR-type" evidence="3">
    <location>
        <begin position="2"/>
        <end position="62"/>
    </location>
</feature>
<dbReference type="Pfam" id="PF00440">
    <property type="entry name" value="TetR_N"/>
    <property type="match status" value="1"/>
</dbReference>
<reference evidence="5" key="1">
    <citation type="journal article" date="2019" name="Int. J. Syst. Evol. Microbiol.">
        <title>The Global Catalogue of Microorganisms (GCM) 10K type strain sequencing project: providing services to taxonomists for standard genome sequencing and annotation.</title>
        <authorList>
            <consortium name="The Broad Institute Genomics Platform"/>
            <consortium name="The Broad Institute Genome Sequencing Center for Infectious Disease"/>
            <person name="Wu L."/>
            <person name="Ma J."/>
        </authorList>
    </citation>
    <scope>NUCLEOTIDE SEQUENCE [LARGE SCALE GENOMIC DNA]</scope>
    <source>
        <strain evidence="5">CCUG 46385</strain>
    </source>
</reference>
<dbReference type="PANTHER" id="PTHR43479:SF11">
    <property type="entry name" value="ACREF_ENVCD OPERON REPRESSOR-RELATED"/>
    <property type="match status" value="1"/>
</dbReference>
<dbReference type="RefSeq" id="WP_379788905.1">
    <property type="nucleotide sequence ID" value="NZ_JBHSHL010000045.1"/>
</dbReference>
<dbReference type="Gene3D" id="1.10.357.10">
    <property type="entry name" value="Tetracycline Repressor, domain 2"/>
    <property type="match status" value="1"/>
</dbReference>
<dbReference type="PRINTS" id="PR00455">
    <property type="entry name" value="HTHTETR"/>
</dbReference>
<evidence type="ECO:0000313" key="4">
    <source>
        <dbReference type="EMBL" id="MFC4805350.1"/>
    </source>
</evidence>
<gene>
    <name evidence="4" type="ORF">ACFO4R_09675</name>
</gene>
<proteinExistence type="predicted"/>
<evidence type="ECO:0000259" key="3">
    <source>
        <dbReference type="PROSITE" id="PS50977"/>
    </source>
</evidence>
<evidence type="ECO:0000313" key="5">
    <source>
        <dbReference type="Proteomes" id="UP001595916"/>
    </source>
</evidence>
<dbReference type="EMBL" id="JBHSHL010000045">
    <property type="protein sequence ID" value="MFC4805350.1"/>
    <property type="molecule type" value="Genomic_DNA"/>
</dbReference>
<dbReference type="PANTHER" id="PTHR43479">
    <property type="entry name" value="ACREF/ENVCD OPERON REPRESSOR-RELATED"/>
    <property type="match status" value="1"/>
</dbReference>
<comment type="caution">
    <text evidence="4">The sequence shown here is derived from an EMBL/GenBank/DDBJ whole genome shotgun (WGS) entry which is preliminary data.</text>
</comment>
<accession>A0ABV9QNK9</accession>
<dbReference type="InterPro" id="IPR009057">
    <property type="entry name" value="Homeodomain-like_sf"/>
</dbReference>
<evidence type="ECO:0000256" key="2">
    <source>
        <dbReference type="PROSITE-ProRule" id="PRU00335"/>
    </source>
</evidence>
<dbReference type="InterPro" id="IPR001647">
    <property type="entry name" value="HTH_TetR"/>
</dbReference>
<keyword evidence="1 2" id="KW-0238">DNA-binding</keyword>
<feature type="DNA-binding region" description="H-T-H motif" evidence="2">
    <location>
        <begin position="25"/>
        <end position="44"/>
    </location>
</feature>
<dbReference type="Proteomes" id="UP001595916">
    <property type="component" value="Unassembled WGS sequence"/>
</dbReference>
<dbReference type="SUPFAM" id="SSF46689">
    <property type="entry name" value="Homeodomain-like"/>
    <property type="match status" value="1"/>
</dbReference>
<evidence type="ECO:0000256" key="1">
    <source>
        <dbReference type="ARBA" id="ARBA00023125"/>
    </source>
</evidence>
<organism evidence="4 5">
    <name type="scientific">Filifactor villosus</name>
    <dbReference type="NCBI Taxonomy" id="29374"/>
    <lineage>
        <taxon>Bacteria</taxon>
        <taxon>Bacillati</taxon>
        <taxon>Bacillota</taxon>
        <taxon>Clostridia</taxon>
        <taxon>Peptostreptococcales</taxon>
        <taxon>Filifactoraceae</taxon>
        <taxon>Filifactor</taxon>
    </lineage>
</organism>
<protein>
    <submittedName>
        <fullName evidence="4">TetR/AcrR family transcriptional regulator</fullName>
    </submittedName>
</protein>
<dbReference type="InterPro" id="IPR050624">
    <property type="entry name" value="HTH-type_Tx_Regulator"/>
</dbReference>